<sequence>MLPSGCLGALFGGRCALRLDGCGWASLSAQGCSRLMLSLPQFGFQLIVHVLRQWIKGLGLLLLVAAGRRGCTGGYDTVDGGAERFFSAAFIPSFHCNILLSVTISECYRFSSSSSALMGRLLSKPYRFFVFLLCTCGSPSCLPSLQCVLFNYKRLA</sequence>
<dbReference type="Proteomes" id="UP001372338">
    <property type="component" value="Unassembled WGS sequence"/>
</dbReference>
<accession>A0AAN9FD86</accession>
<gene>
    <name evidence="2" type="ORF">RIF29_15282</name>
</gene>
<keyword evidence="1" id="KW-1133">Transmembrane helix</keyword>
<feature type="transmembrane region" description="Helical" evidence="1">
    <location>
        <begin position="125"/>
        <end position="152"/>
    </location>
</feature>
<comment type="caution">
    <text evidence="2">The sequence shown here is derived from an EMBL/GenBank/DDBJ whole genome shotgun (WGS) entry which is preliminary data.</text>
</comment>
<dbReference type="EMBL" id="JAYWIO010000003">
    <property type="protein sequence ID" value="KAK7274202.1"/>
    <property type="molecule type" value="Genomic_DNA"/>
</dbReference>
<reference evidence="2 3" key="1">
    <citation type="submission" date="2024-01" db="EMBL/GenBank/DDBJ databases">
        <title>The genomes of 5 underutilized Papilionoideae crops provide insights into root nodulation and disease resistanc.</title>
        <authorList>
            <person name="Yuan L."/>
        </authorList>
    </citation>
    <scope>NUCLEOTIDE SEQUENCE [LARGE SCALE GENOMIC DNA]</scope>
    <source>
        <strain evidence="2">ZHUSHIDOU_FW_LH</strain>
        <tissue evidence="2">Leaf</tissue>
    </source>
</reference>
<evidence type="ECO:0000256" key="1">
    <source>
        <dbReference type="SAM" id="Phobius"/>
    </source>
</evidence>
<evidence type="ECO:0000313" key="2">
    <source>
        <dbReference type="EMBL" id="KAK7274202.1"/>
    </source>
</evidence>
<protein>
    <submittedName>
        <fullName evidence="2">Uncharacterized protein</fullName>
    </submittedName>
</protein>
<name>A0AAN9FD86_CROPI</name>
<keyword evidence="3" id="KW-1185">Reference proteome</keyword>
<proteinExistence type="predicted"/>
<keyword evidence="1" id="KW-0812">Transmembrane</keyword>
<dbReference type="AlphaFoldDB" id="A0AAN9FD86"/>
<keyword evidence="1" id="KW-0472">Membrane</keyword>
<evidence type="ECO:0000313" key="3">
    <source>
        <dbReference type="Proteomes" id="UP001372338"/>
    </source>
</evidence>
<organism evidence="2 3">
    <name type="scientific">Crotalaria pallida</name>
    <name type="common">Smooth rattlebox</name>
    <name type="synonym">Crotalaria striata</name>
    <dbReference type="NCBI Taxonomy" id="3830"/>
    <lineage>
        <taxon>Eukaryota</taxon>
        <taxon>Viridiplantae</taxon>
        <taxon>Streptophyta</taxon>
        <taxon>Embryophyta</taxon>
        <taxon>Tracheophyta</taxon>
        <taxon>Spermatophyta</taxon>
        <taxon>Magnoliopsida</taxon>
        <taxon>eudicotyledons</taxon>
        <taxon>Gunneridae</taxon>
        <taxon>Pentapetalae</taxon>
        <taxon>rosids</taxon>
        <taxon>fabids</taxon>
        <taxon>Fabales</taxon>
        <taxon>Fabaceae</taxon>
        <taxon>Papilionoideae</taxon>
        <taxon>50 kb inversion clade</taxon>
        <taxon>genistoids sensu lato</taxon>
        <taxon>core genistoids</taxon>
        <taxon>Crotalarieae</taxon>
        <taxon>Crotalaria</taxon>
    </lineage>
</organism>